<dbReference type="EMBL" id="QTSX02000130">
    <property type="protein sequence ID" value="KAJ9088314.1"/>
    <property type="molecule type" value="Genomic_DNA"/>
</dbReference>
<protein>
    <submittedName>
        <fullName evidence="1">Kinesin-like protein kif22</fullName>
    </submittedName>
</protein>
<evidence type="ECO:0000313" key="2">
    <source>
        <dbReference type="Proteomes" id="UP001165960"/>
    </source>
</evidence>
<reference evidence="1" key="1">
    <citation type="submission" date="2022-04" db="EMBL/GenBank/DDBJ databases">
        <title>Genome of the entomopathogenic fungus Entomophthora muscae.</title>
        <authorList>
            <person name="Elya C."/>
            <person name="Lovett B.R."/>
            <person name="Lee E."/>
            <person name="Macias A.M."/>
            <person name="Hajek A.E."/>
            <person name="De Bivort B.L."/>
            <person name="Kasson M.T."/>
            <person name="De Fine Licht H.H."/>
            <person name="Stajich J.E."/>
        </authorList>
    </citation>
    <scope>NUCLEOTIDE SEQUENCE</scope>
    <source>
        <strain evidence="1">Berkeley</strain>
    </source>
</reference>
<name>A0ACC2UMH5_9FUNG</name>
<keyword evidence="2" id="KW-1185">Reference proteome</keyword>
<dbReference type="Proteomes" id="UP001165960">
    <property type="component" value="Unassembled WGS sequence"/>
</dbReference>
<accession>A0ACC2UMH5</accession>
<proteinExistence type="predicted"/>
<comment type="caution">
    <text evidence="1">The sequence shown here is derived from an EMBL/GenBank/DDBJ whole genome shotgun (WGS) entry which is preliminary data.</text>
</comment>
<evidence type="ECO:0000313" key="1">
    <source>
        <dbReference type="EMBL" id="KAJ9088314.1"/>
    </source>
</evidence>
<sequence length="668" mass="73338">MMTQLGQGGVSSPRPGIKIKVVCRVRPFLKGEEQDNSVQVNHAERSLVVVNQRNPSEVLKYSFDNCYDSQATQEEIFTENLVPLLQEVCRGLDATVFCYGMTGAGKTHTIQGTPDHPGLIPQSMKAIFQRQKEFLAKATPGTSNKFDIQVSYMEIYKETVFDLFKPRDPGMKEGLMVREDAKRNVFVAGLEKKKIISLEQFELEFTKACKNRATAATRLNQQSSRSHAILGVDIKIEDGATNKVFKGKLNLIDLAGSEDNRRTGNDAMRLDESKAINTSLLVLGKVVDAINSRASRIPYRDSKMTRILQSSLGGKSLGMMFVNIAPAKKFFLETYQALNFATKSKEIVNNAVANETKEIPRVRSINLQSLTSKRPSTFSRPSSRLGFSRPPSRTGMEPKTEAGDANYRELASRLNSNTKKSNANALIRYANKKLEEGNIEEGLVSLRQAQEFSPDNPELQATILRLETKIKSPSKKAQTANSPASQGEAKVLASSMLSPPRGLKRPFSNTSALPSLSSPEPDDSPMKLFNGLTPRHSRTASSTDVSAETSKTDSLNSSTPSISTCRSLRSRSRQAKAPSQITAVTSDSSMTEEQKANAALSDRSHPLLALFQMGKPDILKGIWPSGVKTRNSVAEFVQTNGLSVLGDLIPDAVSKKVLLKAIRKFNAQ</sequence>
<gene>
    <name evidence="1" type="primary">KIF22</name>
    <name evidence="1" type="ORF">DSO57_1024242</name>
</gene>
<organism evidence="1 2">
    <name type="scientific">Entomophthora muscae</name>
    <dbReference type="NCBI Taxonomy" id="34485"/>
    <lineage>
        <taxon>Eukaryota</taxon>
        <taxon>Fungi</taxon>
        <taxon>Fungi incertae sedis</taxon>
        <taxon>Zoopagomycota</taxon>
        <taxon>Entomophthoromycotina</taxon>
        <taxon>Entomophthoromycetes</taxon>
        <taxon>Entomophthorales</taxon>
        <taxon>Entomophthoraceae</taxon>
        <taxon>Entomophthora</taxon>
    </lineage>
</organism>